<organism evidence="1 2">
    <name type="scientific">Hyphomonas atlantica</name>
    <dbReference type="NCBI Taxonomy" id="1280948"/>
    <lineage>
        <taxon>Bacteria</taxon>
        <taxon>Pseudomonadati</taxon>
        <taxon>Pseudomonadota</taxon>
        <taxon>Alphaproteobacteria</taxon>
        <taxon>Hyphomonadales</taxon>
        <taxon>Hyphomonadaceae</taxon>
        <taxon>Hyphomonas</taxon>
    </lineage>
</organism>
<gene>
    <name evidence="1" type="ORF">DCG65_00065</name>
</gene>
<dbReference type="AlphaFoldDB" id="A0A3B9KWL1"/>
<dbReference type="EMBL" id="DMBR01000003">
    <property type="protein sequence ID" value="HAE92924.1"/>
    <property type="molecule type" value="Genomic_DNA"/>
</dbReference>
<evidence type="ECO:0000313" key="1">
    <source>
        <dbReference type="EMBL" id="HAE92924.1"/>
    </source>
</evidence>
<comment type="caution">
    <text evidence="1">The sequence shown here is derived from an EMBL/GenBank/DDBJ whole genome shotgun (WGS) entry which is preliminary data.</text>
</comment>
<evidence type="ECO:0000313" key="2">
    <source>
        <dbReference type="Proteomes" id="UP000259173"/>
    </source>
</evidence>
<name>A0A3B9KWL1_9PROT</name>
<evidence type="ECO:0008006" key="3">
    <source>
        <dbReference type="Google" id="ProtNLM"/>
    </source>
</evidence>
<sequence>REGCAADLVLYACDPLSDISCLHAPEALIRAGDWLSAEDLMALRDSARHHNLERTQENVIGGLAAQGVDVSALGIN</sequence>
<reference evidence="1 2" key="1">
    <citation type="journal article" date="2018" name="Nat. Biotechnol.">
        <title>A standardized bacterial taxonomy based on genome phylogeny substantially revises the tree of life.</title>
        <authorList>
            <person name="Parks D.H."/>
            <person name="Chuvochina M."/>
            <person name="Waite D.W."/>
            <person name="Rinke C."/>
            <person name="Skarshewski A."/>
            <person name="Chaumeil P.A."/>
            <person name="Hugenholtz P."/>
        </authorList>
    </citation>
    <scope>NUCLEOTIDE SEQUENCE [LARGE SCALE GENOMIC DNA]</scope>
    <source>
        <strain evidence="1">UBA8557</strain>
    </source>
</reference>
<feature type="non-terminal residue" evidence="1">
    <location>
        <position position="1"/>
    </location>
</feature>
<dbReference type="Proteomes" id="UP000259173">
    <property type="component" value="Unassembled WGS sequence"/>
</dbReference>
<proteinExistence type="predicted"/>
<accession>A0A3B9KWL1</accession>
<protein>
    <recommendedName>
        <fullName evidence="3">Amidohydrolase</fullName>
    </recommendedName>
</protein>